<proteinExistence type="predicted"/>
<feature type="non-terminal residue" evidence="1">
    <location>
        <position position="25"/>
    </location>
</feature>
<dbReference type="HOGENOM" id="CLU_3420628_0_0_1"/>
<accession>K2R3Q7</accession>
<gene>
    <name evidence="1" type="ORF">MPH_14218</name>
</gene>
<name>K2R3Q7_MACPH</name>
<evidence type="ECO:0000313" key="1">
    <source>
        <dbReference type="EMBL" id="EKG08863.1"/>
    </source>
</evidence>
<dbReference type="InParanoid" id="K2R3Q7"/>
<dbReference type="AlphaFoldDB" id="K2R3Q7"/>
<sequence>PTLNQTTFSFFQLSILHLPTPLIIC</sequence>
<comment type="caution">
    <text evidence="1">The sequence shown here is derived from an EMBL/GenBank/DDBJ whole genome shotgun (WGS) entry which is preliminary data.</text>
</comment>
<dbReference type="EMBL" id="AHHD01001288">
    <property type="protein sequence ID" value="EKG08863.1"/>
    <property type="molecule type" value="Genomic_DNA"/>
</dbReference>
<evidence type="ECO:0000313" key="2">
    <source>
        <dbReference type="Proteomes" id="UP000007129"/>
    </source>
</evidence>
<protein>
    <submittedName>
        <fullName evidence="1">Uncharacterized protein</fullName>
    </submittedName>
</protein>
<feature type="non-terminal residue" evidence="1">
    <location>
        <position position="1"/>
    </location>
</feature>
<dbReference type="VEuPathDB" id="FungiDB:MPH_14218"/>
<organism evidence="1 2">
    <name type="scientific">Macrophomina phaseolina (strain MS6)</name>
    <name type="common">Charcoal rot fungus</name>
    <dbReference type="NCBI Taxonomy" id="1126212"/>
    <lineage>
        <taxon>Eukaryota</taxon>
        <taxon>Fungi</taxon>
        <taxon>Dikarya</taxon>
        <taxon>Ascomycota</taxon>
        <taxon>Pezizomycotina</taxon>
        <taxon>Dothideomycetes</taxon>
        <taxon>Dothideomycetes incertae sedis</taxon>
        <taxon>Botryosphaeriales</taxon>
        <taxon>Botryosphaeriaceae</taxon>
        <taxon>Macrophomina</taxon>
    </lineage>
</organism>
<dbReference type="Proteomes" id="UP000007129">
    <property type="component" value="Unassembled WGS sequence"/>
</dbReference>
<reference evidence="1 2" key="1">
    <citation type="journal article" date="2012" name="BMC Genomics">
        <title>Tools to kill: Genome of one of the most destructive plant pathogenic fungi Macrophomina phaseolina.</title>
        <authorList>
            <person name="Islam M.S."/>
            <person name="Haque M.S."/>
            <person name="Islam M.M."/>
            <person name="Emdad E.M."/>
            <person name="Halim A."/>
            <person name="Hossen Q.M.M."/>
            <person name="Hossain M.Z."/>
            <person name="Ahmed B."/>
            <person name="Rahim S."/>
            <person name="Rahman M.S."/>
            <person name="Alam M.M."/>
            <person name="Hou S."/>
            <person name="Wan X."/>
            <person name="Saito J.A."/>
            <person name="Alam M."/>
        </authorList>
    </citation>
    <scope>NUCLEOTIDE SEQUENCE [LARGE SCALE GENOMIC DNA]</scope>
    <source>
        <strain evidence="1 2">MS6</strain>
    </source>
</reference>